<dbReference type="PANTHER" id="PTHR32294:SF0">
    <property type="entry name" value="DNA POLYMERASE III SUBUNIT ALPHA"/>
    <property type="match status" value="1"/>
</dbReference>
<name>A0A7Z0D606_9ACTN</name>
<dbReference type="InterPro" id="IPR003141">
    <property type="entry name" value="Pol/His_phosphatase_N"/>
</dbReference>
<evidence type="ECO:0000259" key="1">
    <source>
        <dbReference type="SMART" id="SM00481"/>
    </source>
</evidence>
<evidence type="ECO:0000313" key="3">
    <source>
        <dbReference type="Proteomes" id="UP000527616"/>
    </source>
</evidence>
<gene>
    <name evidence="2" type="ORF">GGQ54_000063</name>
</gene>
<dbReference type="Proteomes" id="UP000527616">
    <property type="component" value="Unassembled WGS sequence"/>
</dbReference>
<dbReference type="SMART" id="SM00481">
    <property type="entry name" value="POLIIIAc"/>
    <property type="match status" value="1"/>
</dbReference>
<dbReference type="GO" id="GO:0008408">
    <property type="term" value="F:3'-5' exonuclease activity"/>
    <property type="evidence" value="ECO:0007669"/>
    <property type="project" value="InterPro"/>
</dbReference>
<comment type="caution">
    <text evidence="2">The sequence shown here is derived from an EMBL/GenBank/DDBJ whole genome shotgun (WGS) entry which is preliminary data.</text>
</comment>
<dbReference type="EMBL" id="JACBZS010000001">
    <property type="protein sequence ID" value="NYI69503.1"/>
    <property type="molecule type" value="Genomic_DNA"/>
</dbReference>
<reference evidence="2 3" key="1">
    <citation type="submission" date="2020-07" db="EMBL/GenBank/DDBJ databases">
        <title>Sequencing the genomes of 1000 actinobacteria strains.</title>
        <authorList>
            <person name="Klenk H.-P."/>
        </authorList>
    </citation>
    <scope>NUCLEOTIDE SEQUENCE [LARGE SCALE GENOMIC DNA]</scope>
    <source>
        <strain evidence="2 3">DSM 103164</strain>
    </source>
</reference>
<dbReference type="Pfam" id="PF02811">
    <property type="entry name" value="PHP"/>
    <property type="match status" value="1"/>
</dbReference>
<dbReference type="InterPro" id="IPR016195">
    <property type="entry name" value="Pol/histidinol_Pase-like"/>
</dbReference>
<dbReference type="InterPro" id="IPR004805">
    <property type="entry name" value="DnaE2/DnaE/PolC"/>
</dbReference>
<dbReference type="GO" id="GO:0006260">
    <property type="term" value="P:DNA replication"/>
    <property type="evidence" value="ECO:0007669"/>
    <property type="project" value="InterPro"/>
</dbReference>
<feature type="domain" description="Polymerase/histidinol phosphatase N-terminal" evidence="1">
    <location>
        <begin position="11"/>
        <end position="78"/>
    </location>
</feature>
<organism evidence="2 3">
    <name type="scientific">Naumannella cuiyingiana</name>
    <dbReference type="NCBI Taxonomy" id="1347891"/>
    <lineage>
        <taxon>Bacteria</taxon>
        <taxon>Bacillati</taxon>
        <taxon>Actinomycetota</taxon>
        <taxon>Actinomycetes</taxon>
        <taxon>Propionibacteriales</taxon>
        <taxon>Propionibacteriaceae</taxon>
        <taxon>Naumannella</taxon>
    </lineage>
</organism>
<keyword evidence="3" id="KW-1185">Reference proteome</keyword>
<dbReference type="CDD" id="cd12113">
    <property type="entry name" value="PHP_PolIIIA_DnaE3"/>
    <property type="match status" value="1"/>
</dbReference>
<evidence type="ECO:0000313" key="2">
    <source>
        <dbReference type="EMBL" id="NYI69503.1"/>
    </source>
</evidence>
<proteinExistence type="predicted"/>
<protein>
    <submittedName>
        <fullName evidence="2">DNA polymerase III alpha subunit</fullName>
    </submittedName>
</protein>
<dbReference type="Gene3D" id="3.20.20.140">
    <property type="entry name" value="Metal-dependent hydrolases"/>
    <property type="match status" value="1"/>
</dbReference>
<sequence length="297" mass="32711">MVSVTSRDSFVHLHVHSEYSMLDGAARVNPLIAAAVEQGMPAVAMTDHGNVFGAFEFWRAATDAGIKPIIGTEAYLTPGTARQDRTRVRWGEGGSSGDDVSGSGAYTHMTLLAETTAGMHNLFRLSSLASIEGYYFKPRMDRDLLSQYGSGLIATTGCPSSEVQTRLRLGQYDQARQAASDFRDIFGPDNFFCEVMDHGLGIERRVMTDLLRLAKELTLPLVATNDLHYVAAEDATSHAALLCVQSGSTLDDPKRFKFDADEFYLKSAAQMRELFRDYPEACDNTLRWGFRSVPGRS</sequence>
<dbReference type="AlphaFoldDB" id="A0A7Z0D606"/>
<accession>A0A7Z0D606</accession>
<dbReference type="InterPro" id="IPR004013">
    <property type="entry name" value="PHP_dom"/>
</dbReference>
<dbReference type="SUPFAM" id="SSF89550">
    <property type="entry name" value="PHP domain-like"/>
    <property type="match status" value="1"/>
</dbReference>
<dbReference type="PANTHER" id="PTHR32294">
    <property type="entry name" value="DNA POLYMERASE III SUBUNIT ALPHA"/>
    <property type="match status" value="1"/>
</dbReference>